<evidence type="ECO:0000256" key="4">
    <source>
        <dbReference type="ARBA" id="ARBA00022989"/>
    </source>
</evidence>
<dbReference type="InterPro" id="IPR001623">
    <property type="entry name" value="DnaJ_domain"/>
</dbReference>
<keyword evidence="6 8" id="KW-0472">Membrane</keyword>
<evidence type="ECO:0000256" key="7">
    <source>
        <dbReference type="ARBA" id="ARBA00038105"/>
    </source>
</evidence>
<comment type="caution">
    <text evidence="10">The sequence shown here is derived from an EMBL/GenBank/DDBJ whole genome shotgun (WGS) entry which is preliminary data.</text>
</comment>
<dbReference type="SUPFAM" id="SSF46565">
    <property type="entry name" value="Chaperone J-domain"/>
    <property type="match status" value="1"/>
</dbReference>
<dbReference type="GO" id="GO:0005743">
    <property type="term" value="C:mitochondrial inner membrane"/>
    <property type="evidence" value="ECO:0007669"/>
    <property type="project" value="UniProtKB-SubCell"/>
</dbReference>
<dbReference type="CDD" id="cd06257">
    <property type="entry name" value="DnaJ"/>
    <property type="match status" value="1"/>
</dbReference>
<keyword evidence="5" id="KW-0496">Mitochondrion</keyword>
<dbReference type="InterPro" id="IPR036869">
    <property type="entry name" value="J_dom_sf"/>
</dbReference>
<dbReference type="PROSITE" id="PS50076">
    <property type="entry name" value="DNAJ_2"/>
    <property type="match status" value="1"/>
</dbReference>
<organism evidence="10">
    <name type="scientific">marine sediment metagenome</name>
    <dbReference type="NCBI Taxonomy" id="412755"/>
    <lineage>
        <taxon>unclassified sequences</taxon>
        <taxon>metagenomes</taxon>
        <taxon>ecological metagenomes</taxon>
    </lineage>
</organism>
<accession>A0A0F9EWM4</accession>
<sequence length="168" mass="18031">MQWILGIALAAAVFVVLKQWGGLSDEKKKAAAWKAVVVVGGALLIFMVLTGRVHVLTAAVAALIPLLRKLPGLVRFVPALSRFFSGTGYREAGAQAGTEQQGPEQAQSNAMSEREACEILGVTAACPKEEVVMAHRRLMQKLHPDRGGSDYLAAKINEAKSVLLRTRV</sequence>
<evidence type="ECO:0000256" key="5">
    <source>
        <dbReference type="ARBA" id="ARBA00023128"/>
    </source>
</evidence>
<dbReference type="EMBL" id="LAZR01023431">
    <property type="protein sequence ID" value="KKL78518.1"/>
    <property type="molecule type" value="Genomic_DNA"/>
</dbReference>
<evidence type="ECO:0000256" key="6">
    <source>
        <dbReference type="ARBA" id="ARBA00023136"/>
    </source>
</evidence>
<comment type="subcellular location">
    <subcellularLocation>
        <location evidence="1">Mitochondrion inner membrane</location>
        <topology evidence="1">Single-pass membrane protein</topology>
    </subcellularLocation>
</comment>
<feature type="domain" description="J" evidence="9">
    <location>
        <begin position="115"/>
        <end position="168"/>
    </location>
</feature>
<keyword evidence="4 8" id="KW-1133">Transmembrane helix</keyword>
<dbReference type="Gene3D" id="1.10.287.110">
    <property type="entry name" value="DnaJ domain"/>
    <property type="match status" value="1"/>
</dbReference>
<comment type="similarity">
    <text evidence="7">Belongs to the TIM14 family.</text>
</comment>
<evidence type="ECO:0000256" key="8">
    <source>
        <dbReference type="SAM" id="Phobius"/>
    </source>
</evidence>
<dbReference type="PANTHER" id="PTHR12763:SF28">
    <property type="entry name" value="GEO10507P1-RELATED"/>
    <property type="match status" value="1"/>
</dbReference>
<feature type="transmembrane region" description="Helical" evidence="8">
    <location>
        <begin position="42"/>
        <end position="67"/>
    </location>
</feature>
<dbReference type="FunFam" id="1.10.287.110:FF:000001">
    <property type="entry name" value="Import inner membrane translocase subunit tim14"/>
    <property type="match status" value="1"/>
</dbReference>
<protein>
    <recommendedName>
        <fullName evidence="9">J domain-containing protein</fullName>
    </recommendedName>
</protein>
<dbReference type="SMART" id="SM00271">
    <property type="entry name" value="DnaJ"/>
    <property type="match status" value="1"/>
</dbReference>
<dbReference type="PANTHER" id="PTHR12763">
    <property type="match status" value="1"/>
</dbReference>
<reference evidence="10" key="1">
    <citation type="journal article" date="2015" name="Nature">
        <title>Complex archaea that bridge the gap between prokaryotes and eukaryotes.</title>
        <authorList>
            <person name="Spang A."/>
            <person name="Saw J.H."/>
            <person name="Jorgensen S.L."/>
            <person name="Zaremba-Niedzwiedzka K."/>
            <person name="Martijn J."/>
            <person name="Lind A.E."/>
            <person name="van Eijk R."/>
            <person name="Schleper C."/>
            <person name="Guy L."/>
            <person name="Ettema T.J."/>
        </authorList>
    </citation>
    <scope>NUCLEOTIDE SEQUENCE</scope>
</reference>
<proteinExistence type="inferred from homology"/>
<evidence type="ECO:0000256" key="1">
    <source>
        <dbReference type="ARBA" id="ARBA00004434"/>
    </source>
</evidence>
<evidence type="ECO:0000256" key="2">
    <source>
        <dbReference type="ARBA" id="ARBA00022692"/>
    </source>
</evidence>
<evidence type="ECO:0000256" key="3">
    <source>
        <dbReference type="ARBA" id="ARBA00022792"/>
    </source>
</evidence>
<name>A0A0F9EWM4_9ZZZZ</name>
<keyword evidence="3" id="KW-0999">Mitochondrion inner membrane</keyword>
<evidence type="ECO:0000313" key="10">
    <source>
        <dbReference type="EMBL" id="KKL78518.1"/>
    </source>
</evidence>
<keyword evidence="2 8" id="KW-0812">Transmembrane</keyword>
<gene>
    <name evidence="10" type="ORF">LCGC14_2024040</name>
</gene>
<dbReference type="AlphaFoldDB" id="A0A0F9EWM4"/>
<evidence type="ECO:0000259" key="9">
    <source>
        <dbReference type="PROSITE" id="PS50076"/>
    </source>
</evidence>